<accession>A0A4P9WNN0</accession>
<evidence type="ECO:0000313" key="2">
    <source>
        <dbReference type="Proteomes" id="UP000269721"/>
    </source>
</evidence>
<dbReference type="Proteomes" id="UP000269721">
    <property type="component" value="Unassembled WGS sequence"/>
</dbReference>
<reference evidence="2" key="1">
    <citation type="journal article" date="2018" name="Nat. Microbiol.">
        <title>Leveraging single-cell genomics to expand the fungal tree of life.</title>
        <authorList>
            <person name="Ahrendt S.R."/>
            <person name="Quandt C.A."/>
            <person name="Ciobanu D."/>
            <person name="Clum A."/>
            <person name="Salamov A."/>
            <person name="Andreopoulos B."/>
            <person name="Cheng J.F."/>
            <person name="Woyke T."/>
            <person name="Pelin A."/>
            <person name="Henrissat B."/>
            <person name="Reynolds N.K."/>
            <person name="Benny G.L."/>
            <person name="Smith M.E."/>
            <person name="James T.Y."/>
            <person name="Grigoriev I.V."/>
        </authorList>
    </citation>
    <scope>NUCLEOTIDE SEQUENCE [LARGE SCALE GENOMIC DNA]</scope>
</reference>
<sequence>MSSIVAAPLTLIITLLGSIVTSILWSMLSLNGMLPTIASILMVDMCFSTVQSPVIVSGGNNLLLTATAVSPVGPDVDLENADDHLLIIVAGCMNKGSLRLLNPSVTDSDHLLTSALQAGRPRVYSVVARWNNKELLRLLVIAGGVARLNHGCTVSCTRVASLTMMTRWSHLVGVSGSTFINTAAPLQLAVVAPLDMLLVMAQSLLHWPRCPLASSLNPTSRRPQLAPLAESVKLNRHPAESLSIPAAGSRLWPSQVIY</sequence>
<proteinExistence type="predicted"/>
<evidence type="ECO:0000313" key="1">
    <source>
        <dbReference type="EMBL" id="RKO93703.1"/>
    </source>
</evidence>
<protein>
    <submittedName>
        <fullName evidence="1">Uncharacterized protein</fullName>
    </submittedName>
</protein>
<dbReference type="AlphaFoldDB" id="A0A4P9WNN0"/>
<name>A0A4P9WNN0_9FUNG</name>
<organism evidence="1 2">
    <name type="scientific">Blyttiomyces helicus</name>
    <dbReference type="NCBI Taxonomy" id="388810"/>
    <lineage>
        <taxon>Eukaryota</taxon>
        <taxon>Fungi</taxon>
        <taxon>Fungi incertae sedis</taxon>
        <taxon>Chytridiomycota</taxon>
        <taxon>Chytridiomycota incertae sedis</taxon>
        <taxon>Chytridiomycetes</taxon>
        <taxon>Chytridiomycetes incertae sedis</taxon>
        <taxon>Blyttiomyces</taxon>
    </lineage>
</organism>
<keyword evidence="2" id="KW-1185">Reference proteome</keyword>
<dbReference type="EMBL" id="KZ994144">
    <property type="protein sequence ID" value="RKO93703.1"/>
    <property type="molecule type" value="Genomic_DNA"/>
</dbReference>
<gene>
    <name evidence="1" type="ORF">BDK51DRAFT_36948</name>
</gene>